<evidence type="ECO:0000259" key="2">
    <source>
        <dbReference type="Pfam" id="PF06580"/>
    </source>
</evidence>
<keyword evidence="1" id="KW-0812">Transmembrane</keyword>
<dbReference type="Gene3D" id="3.30.565.10">
    <property type="entry name" value="Histidine kinase-like ATPase, C-terminal domain"/>
    <property type="match status" value="1"/>
</dbReference>
<reference evidence="3 4" key="1">
    <citation type="submission" date="2020-08" db="EMBL/GenBank/DDBJ databases">
        <title>Novel species isolated from subtropical streams in China.</title>
        <authorList>
            <person name="Lu H."/>
        </authorList>
    </citation>
    <scope>NUCLEOTIDE SEQUENCE [LARGE SCALE GENOMIC DNA]</scope>
    <source>
        <strain evidence="3 4">NL8W</strain>
    </source>
</reference>
<dbReference type="SUPFAM" id="SSF55874">
    <property type="entry name" value="ATPase domain of HSP90 chaperone/DNA topoisomerase II/histidine kinase"/>
    <property type="match status" value="1"/>
</dbReference>
<feature type="domain" description="Signal transduction histidine kinase internal region" evidence="2">
    <location>
        <begin position="165"/>
        <end position="243"/>
    </location>
</feature>
<dbReference type="PANTHER" id="PTHR34220:SF9">
    <property type="entry name" value="SIGNAL TRANSDUCTION HISTIDINE KINASE INTERNAL REGION DOMAIN-CONTAINING PROTEIN"/>
    <property type="match status" value="1"/>
</dbReference>
<keyword evidence="1" id="KW-1133">Transmembrane helix</keyword>
<evidence type="ECO:0000313" key="3">
    <source>
        <dbReference type="EMBL" id="MBC3908355.1"/>
    </source>
</evidence>
<dbReference type="Pfam" id="PF06580">
    <property type="entry name" value="His_kinase"/>
    <property type="match status" value="1"/>
</dbReference>
<dbReference type="GO" id="GO:0016301">
    <property type="term" value="F:kinase activity"/>
    <property type="evidence" value="ECO:0007669"/>
    <property type="project" value="UniProtKB-KW"/>
</dbReference>
<dbReference type="Proteomes" id="UP000646911">
    <property type="component" value="Unassembled WGS sequence"/>
</dbReference>
<keyword evidence="3" id="KW-0808">Transferase</keyword>
<gene>
    <name evidence="3" type="ORF">H8L47_12380</name>
</gene>
<protein>
    <submittedName>
        <fullName evidence="3">Histidine kinase</fullName>
    </submittedName>
</protein>
<feature type="transmembrane region" description="Helical" evidence="1">
    <location>
        <begin position="45"/>
        <end position="61"/>
    </location>
</feature>
<dbReference type="PANTHER" id="PTHR34220">
    <property type="entry name" value="SENSOR HISTIDINE KINASE YPDA"/>
    <property type="match status" value="1"/>
</dbReference>
<dbReference type="InterPro" id="IPR050640">
    <property type="entry name" value="Bact_2-comp_sensor_kinase"/>
</dbReference>
<evidence type="ECO:0000313" key="4">
    <source>
        <dbReference type="Proteomes" id="UP000646911"/>
    </source>
</evidence>
<dbReference type="InterPro" id="IPR010559">
    <property type="entry name" value="Sig_transdc_His_kin_internal"/>
</dbReference>
<proteinExistence type="predicted"/>
<dbReference type="InterPro" id="IPR036890">
    <property type="entry name" value="HATPase_C_sf"/>
</dbReference>
<comment type="caution">
    <text evidence="3">The sequence shown here is derived from an EMBL/GenBank/DDBJ whole genome shotgun (WGS) entry which is preliminary data.</text>
</comment>
<sequence>MSEQAYWSKIKTPALAGWLLFWLLMVTVAVQDHIKGGGKHIWEPIFWESSSALVGTFLLLLQKRKLTDRRLLQTPAKWFWQQIRSLPLFSTLFVVLVYSLRHSVYALLGLSYQHDGWLKVYFYECSKIFLFFGMFYVVIFGLQAYASLMEEKEKTEKSQALLREAQLHRLTQQMQPHFLFNVLNTISSLMYSDVKLADTALSQIASLLRASMDLGQHSETSLADELNLLQAYAKLMSLRFVDRVEIHWDIADEVLASKVPVMSLQTILENSFKHTVEKRSQLTKLKISAYREEGQVIIRIADDVGHLHESDQGPGLGISNLRQRLQVLYQDKASLQMSNLVPAGVMTELRLPLMSGA</sequence>
<feature type="transmembrane region" description="Helical" evidence="1">
    <location>
        <begin position="128"/>
        <end position="148"/>
    </location>
</feature>
<keyword evidence="4" id="KW-1185">Reference proteome</keyword>
<name>A0ABR6Z9B3_9BURK</name>
<keyword evidence="3" id="KW-0418">Kinase</keyword>
<evidence type="ECO:0000256" key="1">
    <source>
        <dbReference type="SAM" id="Phobius"/>
    </source>
</evidence>
<dbReference type="EMBL" id="JACOFX010000005">
    <property type="protein sequence ID" value="MBC3908355.1"/>
    <property type="molecule type" value="Genomic_DNA"/>
</dbReference>
<accession>A0ABR6Z9B3</accession>
<organism evidence="3 4">
    <name type="scientific">Undibacterium umbellatum</name>
    <dbReference type="NCBI Taxonomy" id="2762300"/>
    <lineage>
        <taxon>Bacteria</taxon>
        <taxon>Pseudomonadati</taxon>
        <taxon>Pseudomonadota</taxon>
        <taxon>Betaproteobacteria</taxon>
        <taxon>Burkholderiales</taxon>
        <taxon>Oxalobacteraceae</taxon>
        <taxon>Undibacterium</taxon>
    </lineage>
</organism>
<feature type="transmembrane region" description="Helical" evidence="1">
    <location>
        <begin position="86"/>
        <end position="108"/>
    </location>
</feature>
<keyword evidence="1" id="KW-0472">Membrane</keyword>